<dbReference type="EMBL" id="LZFO01000008">
    <property type="protein sequence ID" value="OFI06751.1"/>
    <property type="molecule type" value="Genomic_DNA"/>
</dbReference>
<dbReference type="InterPro" id="IPR001036">
    <property type="entry name" value="Acrflvin-R"/>
</dbReference>
<dbReference type="PRINTS" id="PR00702">
    <property type="entry name" value="ACRIFLAVINRP"/>
</dbReference>
<dbReference type="SUPFAM" id="SSF82714">
    <property type="entry name" value="Multidrug efflux transporter AcrB TolC docking domain, DN and DC subdomains"/>
    <property type="match status" value="2"/>
</dbReference>
<sequence length="1033" mass="113408">MNIAKFSVKKPVTILMIILMILTLGTVSLLKIPIDLYPKIEVPVAIVSTSYANVGPEEVEKLITKPLEQSLATVEDIKEINSISKEGNSVIIVQFNFGTDMNFATLRMREKVDMIKGFLPKDAKDPMVLKIDPNAQPIMYLSLTNGKDLSTMQSTADNIVKNRLEGLKGIASVNVSGGYENEISVKVNQQKLEGYNLSIDYISKILSAENLNLPAGKVKKGNQELLLRTVGEFKNIDEVKNLPIPLKSGGTVYLKDIAQVELTHKDINSISKTNGKRCINIAIQKQSDANTIEAAKRVKKELDNLKKDYPNINFEIGFDSSEYIEKSINNVSKSAIEGAILAILILFVFLRNIRSTFIIGTSIPISIIATFILLYFNNISINLMTLGGLSLGVGMLVDNSIVVLENIYRFRQEGNSREDASIKGSTEVTTAVIASTLTTIAVFLPIVFVKGITGTIFKELSLTVTFSLVASLAIALTLIPMLSSKFLKMEVKDYSGTKFEFLNKIYKVFDNAFEKLNLKYKNLLKKALSRRRATVLIAVGIFVLSTVSLFTVGAEFFPKSDEGQFSISIELPEGSKVKDTDNIVSKVNDKIKGIKEVKSVFSYAGNSSYSFSNSGENIASMNVMLVPIRERKRSTSDVMDELTKKVKDIPGAKIEFTGSQVSFGGSSSPIDIKIKGDDLETLKKLGNEVKKIVENVKGTRQVKSSLTDGKPELQIRLNRESASQYGITAAQVSSQVKSLIEGNVATKYRLQGDEIDVNIKGEDTYSESLSNLKQAFIENTMGIKVPLSLIADINIKSGISGINREDQKRVLDITSEIYGRDLKSVQKDIQSKIKYLEKQKGYSIEMGGQSQDMMEAFTDLALALILAVLLVYMVLASQFESLLNPFIIMFSVPLALAGGSLGLFITRRPLCVPAIIGFIILAGIVVNNAIVLIDYINTRRKTGENREEAILNAGPIRLRPILMTTLTTVLGLVPMALGIGDGAETQAPMATVVIGGLLLSTLLTLVFIPVVYTIFDDFASKVKSKRAIRKMHK</sequence>
<dbReference type="Gene3D" id="3.30.70.1320">
    <property type="entry name" value="Multidrug efflux transporter AcrB pore domain like"/>
    <property type="match status" value="1"/>
</dbReference>
<keyword evidence="1" id="KW-0472">Membrane</keyword>
<keyword evidence="3" id="KW-1185">Reference proteome</keyword>
<dbReference type="RefSeq" id="WP_070109692.1">
    <property type="nucleotide sequence ID" value="NZ_LZFO01000008.1"/>
</dbReference>
<dbReference type="PANTHER" id="PTHR32063:SF0">
    <property type="entry name" value="SWARMING MOTILITY PROTEIN SWRC"/>
    <property type="match status" value="1"/>
</dbReference>
<feature type="transmembrane region" description="Helical" evidence="1">
    <location>
        <begin position="958"/>
        <end position="977"/>
    </location>
</feature>
<dbReference type="InterPro" id="IPR027463">
    <property type="entry name" value="AcrB_DN_DC_subdom"/>
</dbReference>
<proteinExistence type="predicted"/>
<evidence type="ECO:0000313" key="3">
    <source>
        <dbReference type="Proteomes" id="UP000175744"/>
    </source>
</evidence>
<feature type="transmembrane region" description="Helical" evidence="1">
    <location>
        <begin position="428"/>
        <end position="448"/>
    </location>
</feature>
<dbReference type="Proteomes" id="UP000175744">
    <property type="component" value="Unassembled WGS sequence"/>
</dbReference>
<dbReference type="GO" id="GO:0005886">
    <property type="term" value="C:plasma membrane"/>
    <property type="evidence" value="ECO:0007669"/>
    <property type="project" value="TreeGrafter"/>
</dbReference>
<accession>A0A1E8F021</accession>
<dbReference type="OrthoDB" id="9757876at2"/>
<feature type="transmembrane region" description="Helical" evidence="1">
    <location>
        <begin position="388"/>
        <end position="408"/>
    </location>
</feature>
<feature type="transmembrane region" description="Helical" evidence="1">
    <location>
        <begin position="12"/>
        <end position="30"/>
    </location>
</feature>
<keyword evidence="1" id="KW-0812">Transmembrane</keyword>
<dbReference type="PATRIC" id="fig|1121290.3.peg.743"/>
<feature type="transmembrane region" description="Helical" evidence="1">
    <location>
        <begin position="912"/>
        <end position="937"/>
    </location>
</feature>
<dbReference type="Gene3D" id="1.20.1640.10">
    <property type="entry name" value="Multidrug efflux transporter AcrB transmembrane domain"/>
    <property type="match status" value="2"/>
</dbReference>
<dbReference type="Gene3D" id="3.30.2090.10">
    <property type="entry name" value="Multidrug efflux transporter AcrB TolC docking domain, DN and DC subdomains"/>
    <property type="match status" value="2"/>
</dbReference>
<organism evidence="2 3">
    <name type="scientific">Clostridium acetireducens DSM 10703</name>
    <dbReference type="NCBI Taxonomy" id="1121290"/>
    <lineage>
        <taxon>Bacteria</taxon>
        <taxon>Bacillati</taxon>
        <taxon>Bacillota</taxon>
        <taxon>Clostridia</taxon>
        <taxon>Eubacteriales</taxon>
        <taxon>Clostridiaceae</taxon>
        <taxon>Clostridium</taxon>
    </lineage>
</organism>
<comment type="caution">
    <text evidence="2">The sequence shown here is derived from an EMBL/GenBank/DDBJ whole genome shotgun (WGS) entry which is preliminary data.</text>
</comment>
<reference evidence="2 3" key="1">
    <citation type="submission" date="2016-06" db="EMBL/GenBank/DDBJ databases">
        <title>Genome sequence of Clostridium acetireducens DSM 10703.</title>
        <authorList>
            <person name="Poehlein A."/>
            <person name="Fluechter S."/>
            <person name="Duerre P."/>
            <person name="Daniel R."/>
        </authorList>
    </citation>
    <scope>NUCLEOTIDE SEQUENCE [LARGE SCALE GENOMIC DNA]</scope>
    <source>
        <strain evidence="2 3">DSM 10703</strain>
    </source>
</reference>
<dbReference type="SUPFAM" id="SSF82866">
    <property type="entry name" value="Multidrug efflux transporter AcrB transmembrane domain"/>
    <property type="match status" value="2"/>
</dbReference>
<dbReference type="Pfam" id="PF00873">
    <property type="entry name" value="ACR_tran"/>
    <property type="match status" value="1"/>
</dbReference>
<dbReference type="PANTHER" id="PTHR32063">
    <property type="match status" value="1"/>
</dbReference>
<feature type="transmembrane region" description="Helical" evidence="1">
    <location>
        <begin position="331"/>
        <end position="350"/>
    </location>
</feature>
<name>A0A1E8F021_9CLOT</name>
<feature type="transmembrane region" description="Helical" evidence="1">
    <location>
        <begin position="989"/>
        <end position="1015"/>
    </location>
</feature>
<evidence type="ECO:0000256" key="1">
    <source>
        <dbReference type="SAM" id="Phobius"/>
    </source>
</evidence>
<dbReference type="Gene3D" id="3.30.70.1430">
    <property type="entry name" value="Multidrug efflux transporter AcrB pore domain"/>
    <property type="match status" value="2"/>
</dbReference>
<protein>
    <submittedName>
        <fullName evidence="2">Swarming motility protein SwrC</fullName>
    </submittedName>
</protein>
<dbReference type="GO" id="GO:0042910">
    <property type="term" value="F:xenobiotic transmembrane transporter activity"/>
    <property type="evidence" value="ECO:0007669"/>
    <property type="project" value="TreeGrafter"/>
</dbReference>
<dbReference type="SUPFAM" id="SSF82693">
    <property type="entry name" value="Multidrug efflux transporter AcrB pore domain, PN1, PN2, PC1 and PC2 subdomains"/>
    <property type="match status" value="3"/>
</dbReference>
<keyword evidence="1" id="KW-1133">Transmembrane helix</keyword>
<evidence type="ECO:0000313" key="2">
    <source>
        <dbReference type="EMBL" id="OFI06751.1"/>
    </source>
</evidence>
<dbReference type="Gene3D" id="3.30.70.1440">
    <property type="entry name" value="Multidrug efflux transporter AcrB pore domain"/>
    <property type="match status" value="1"/>
</dbReference>
<feature type="transmembrane region" description="Helical" evidence="1">
    <location>
        <begin position="460"/>
        <end position="482"/>
    </location>
</feature>
<dbReference type="STRING" id="1121290.CLAOCE_07340"/>
<feature type="transmembrane region" description="Helical" evidence="1">
    <location>
        <begin position="533"/>
        <end position="557"/>
    </location>
</feature>
<feature type="transmembrane region" description="Helical" evidence="1">
    <location>
        <begin position="357"/>
        <end position="376"/>
    </location>
</feature>
<gene>
    <name evidence="2" type="primary">swrC</name>
    <name evidence="2" type="ORF">CLOACE_07340</name>
</gene>
<feature type="transmembrane region" description="Helical" evidence="1">
    <location>
        <begin position="856"/>
        <end position="875"/>
    </location>
</feature>
<feature type="transmembrane region" description="Helical" evidence="1">
    <location>
        <begin position="882"/>
        <end position="906"/>
    </location>
</feature>
<dbReference type="AlphaFoldDB" id="A0A1E8F021"/>